<protein>
    <submittedName>
        <fullName evidence="1">Uncharacterized protein</fullName>
    </submittedName>
</protein>
<name>A0A564ZCW7_HYMDI</name>
<evidence type="ECO:0000313" key="2">
    <source>
        <dbReference type="Proteomes" id="UP000321570"/>
    </source>
</evidence>
<reference evidence="1 2" key="1">
    <citation type="submission" date="2019-07" db="EMBL/GenBank/DDBJ databases">
        <authorList>
            <person name="Jastrzebski P J."/>
            <person name="Paukszto L."/>
            <person name="Jastrzebski P J."/>
        </authorList>
    </citation>
    <scope>NUCLEOTIDE SEQUENCE [LARGE SCALE GENOMIC DNA]</scope>
    <source>
        <strain evidence="1 2">WMS-il1</strain>
    </source>
</reference>
<dbReference type="EMBL" id="CABIJS010000708">
    <property type="protein sequence ID" value="VUZ56654.1"/>
    <property type="molecule type" value="Genomic_DNA"/>
</dbReference>
<dbReference type="AlphaFoldDB" id="A0A564ZCW7"/>
<sequence length="62" mass="7429">MIKVGKFHYNLIIDETSVMWYARNRDIYENRMAELSPANRVIMLSHEVDRTTITYTQTIFCQ</sequence>
<accession>A0A564ZCW7</accession>
<proteinExistence type="predicted"/>
<keyword evidence="2" id="KW-1185">Reference proteome</keyword>
<dbReference type="Proteomes" id="UP000321570">
    <property type="component" value="Unassembled WGS sequence"/>
</dbReference>
<gene>
    <name evidence="1" type="ORF">WMSIL1_LOCUS14420</name>
</gene>
<organism evidence="1 2">
    <name type="scientific">Hymenolepis diminuta</name>
    <name type="common">Rat tapeworm</name>
    <dbReference type="NCBI Taxonomy" id="6216"/>
    <lineage>
        <taxon>Eukaryota</taxon>
        <taxon>Metazoa</taxon>
        <taxon>Spiralia</taxon>
        <taxon>Lophotrochozoa</taxon>
        <taxon>Platyhelminthes</taxon>
        <taxon>Cestoda</taxon>
        <taxon>Eucestoda</taxon>
        <taxon>Cyclophyllidea</taxon>
        <taxon>Hymenolepididae</taxon>
        <taxon>Hymenolepis</taxon>
    </lineage>
</organism>
<evidence type="ECO:0000313" key="1">
    <source>
        <dbReference type="EMBL" id="VUZ56654.1"/>
    </source>
</evidence>